<evidence type="ECO:0000256" key="3">
    <source>
        <dbReference type="ARBA" id="ARBA00012560"/>
    </source>
</evidence>
<dbReference type="GO" id="GO:0004134">
    <property type="term" value="F:4-alpha-glucanotransferase activity"/>
    <property type="evidence" value="ECO:0007669"/>
    <property type="project" value="UniProtKB-EC"/>
</dbReference>
<name>A0A2T3FR60_9CLOT</name>
<dbReference type="Gene3D" id="3.20.20.80">
    <property type="entry name" value="Glycosidases"/>
    <property type="match status" value="1"/>
</dbReference>
<reference evidence="11 12" key="1">
    <citation type="submission" date="2018-03" db="EMBL/GenBank/DDBJ databases">
        <title>Lachnoclostridium SNUG30386 gen.nov., sp.nov., isolated from human faeces.</title>
        <authorList>
            <person name="Seo B."/>
            <person name="Jeon K."/>
            <person name="Ko G."/>
        </authorList>
    </citation>
    <scope>NUCLEOTIDE SEQUENCE [LARGE SCALE GENOMIC DNA]</scope>
    <source>
        <strain evidence="11 12">SNUG30386</strain>
    </source>
</reference>
<organism evidence="11 12">
    <name type="scientific">Clostridium fessum</name>
    <dbReference type="NCBI Taxonomy" id="2126740"/>
    <lineage>
        <taxon>Bacteria</taxon>
        <taxon>Bacillati</taxon>
        <taxon>Bacillota</taxon>
        <taxon>Clostridia</taxon>
        <taxon>Eubacteriales</taxon>
        <taxon>Clostridiaceae</taxon>
        <taxon>Clostridium</taxon>
    </lineage>
</organism>
<dbReference type="GO" id="GO:0005975">
    <property type="term" value="P:carbohydrate metabolic process"/>
    <property type="evidence" value="ECO:0007669"/>
    <property type="project" value="InterPro"/>
</dbReference>
<accession>A0A2T3FR60</accession>
<dbReference type="InterPro" id="IPR017853">
    <property type="entry name" value="GH"/>
</dbReference>
<dbReference type="EC" id="2.4.1.25" evidence="3 10"/>
<dbReference type="RefSeq" id="WP_107000801.1">
    <property type="nucleotide sequence ID" value="NZ_DBFCCR010000013.1"/>
</dbReference>
<dbReference type="NCBIfam" id="NF011080">
    <property type="entry name" value="PRK14508.1-3"/>
    <property type="match status" value="1"/>
</dbReference>
<evidence type="ECO:0000256" key="6">
    <source>
        <dbReference type="ARBA" id="ARBA00022679"/>
    </source>
</evidence>
<dbReference type="EMBL" id="PYLO01000002">
    <property type="protein sequence ID" value="PST37757.1"/>
    <property type="molecule type" value="Genomic_DNA"/>
</dbReference>
<dbReference type="PANTHER" id="PTHR32438:SF5">
    <property type="entry name" value="4-ALPHA-GLUCANOTRANSFERASE DPE1, CHLOROPLASTIC_AMYLOPLASTIC"/>
    <property type="match status" value="1"/>
</dbReference>
<keyword evidence="6 10" id="KW-0808">Transferase</keyword>
<dbReference type="NCBIfam" id="TIGR00217">
    <property type="entry name" value="malQ"/>
    <property type="match status" value="1"/>
</dbReference>
<protein>
    <recommendedName>
        <fullName evidence="4 10">4-alpha-glucanotransferase</fullName>
        <ecNumber evidence="3 10">2.4.1.25</ecNumber>
    </recommendedName>
    <alternativeName>
        <fullName evidence="8 10">Amylomaltase</fullName>
    </alternativeName>
    <alternativeName>
        <fullName evidence="9 10">Disproportionating enzyme</fullName>
    </alternativeName>
</protein>
<evidence type="ECO:0000256" key="1">
    <source>
        <dbReference type="ARBA" id="ARBA00000439"/>
    </source>
</evidence>
<comment type="similarity">
    <text evidence="2 10">Belongs to the disproportionating enzyme family.</text>
</comment>
<evidence type="ECO:0000256" key="2">
    <source>
        <dbReference type="ARBA" id="ARBA00005684"/>
    </source>
</evidence>
<evidence type="ECO:0000256" key="9">
    <source>
        <dbReference type="ARBA" id="ARBA00031501"/>
    </source>
</evidence>
<evidence type="ECO:0000256" key="5">
    <source>
        <dbReference type="ARBA" id="ARBA00022676"/>
    </source>
</evidence>
<dbReference type="AlphaFoldDB" id="A0A2T3FR60"/>
<evidence type="ECO:0000256" key="7">
    <source>
        <dbReference type="ARBA" id="ARBA00023277"/>
    </source>
</evidence>
<comment type="caution">
    <text evidence="11">The sequence shown here is derived from an EMBL/GenBank/DDBJ whole genome shotgun (WGS) entry which is preliminary data.</text>
</comment>
<dbReference type="Pfam" id="PF02446">
    <property type="entry name" value="Glyco_hydro_77"/>
    <property type="match status" value="1"/>
</dbReference>
<evidence type="ECO:0000313" key="12">
    <source>
        <dbReference type="Proteomes" id="UP000241048"/>
    </source>
</evidence>
<keyword evidence="7 10" id="KW-0119">Carbohydrate metabolism</keyword>
<evidence type="ECO:0000313" key="11">
    <source>
        <dbReference type="EMBL" id="PST37757.1"/>
    </source>
</evidence>
<dbReference type="PANTHER" id="PTHR32438">
    <property type="entry name" value="4-ALPHA-GLUCANOTRANSFERASE DPE1, CHLOROPLASTIC/AMYLOPLASTIC"/>
    <property type="match status" value="1"/>
</dbReference>
<dbReference type="SUPFAM" id="SSF51445">
    <property type="entry name" value="(Trans)glycosidases"/>
    <property type="match status" value="1"/>
</dbReference>
<gene>
    <name evidence="11" type="primary">malQ</name>
    <name evidence="11" type="ORF">C7U56_07775</name>
</gene>
<sequence length="499" mass="58165">MKTMLKRGAGVLMPIFSLPSPYGIGTFGRAAYEFIDQLKRGRQTYWQVLPMGPTCYGDSPYQSYSAFAGNPYFIDLDTLKDEKLLTQDEIDACWWCDKQDQVKYDALYYYRFPLLRKAYERSSHKESEEYQAFLEENEEWLDDYALYMAVKGKYEGKGWMDWDEDIRFRRPEALSACREELAEEINYWKFLQFKFFEQWKKLKQYAKEKELQIVGDIPIYVALDSADVWSHPELFQLDEENLTPLKVSGVPPDAFSEDGQLWGNPLYDWEKMEQTDFAWWRSRMKASAKLYDAVRIDHFIGVVQYYAIPYGAVTAKDGEWEKGPGKKLTDALDEAAGETKIIAEDLGVFCQEVKDLLAETGYPGMKIIEFAFSGDRFNEHLPHCYDPNSVVYGGTHDNETLAGYFKPEKRQWWELQYIADYLGAAHQSEVVDRVFRAAYGSVASVAIFQMQDVLKLDNWARMNTPGTLGENWRWRLLPGQFTDERADYLSWLVDTFGRF</sequence>
<evidence type="ECO:0000256" key="10">
    <source>
        <dbReference type="RuleBase" id="RU361207"/>
    </source>
</evidence>
<dbReference type="Proteomes" id="UP000241048">
    <property type="component" value="Unassembled WGS sequence"/>
</dbReference>
<evidence type="ECO:0000256" key="8">
    <source>
        <dbReference type="ARBA" id="ARBA00031423"/>
    </source>
</evidence>
<dbReference type="InterPro" id="IPR003385">
    <property type="entry name" value="Glyco_hydro_77"/>
</dbReference>
<evidence type="ECO:0000256" key="4">
    <source>
        <dbReference type="ARBA" id="ARBA00020295"/>
    </source>
</evidence>
<keyword evidence="5 10" id="KW-0328">Glycosyltransferase</keyword>
<keyword evidence="12" id="KW-1185">Reference proteome</keyword>
<comment type="catalytic activity">
    <reaction evidence="1 10">
        <text>Transfers a segment of a (1-&gt;4)-alpha-D-glucan to a new position in an acceptor, which may be glucose or a (1-&gt;4)-alpha-D-glucan.</text>
        <dbReference type="EC" id="2.4.1.25"/>
    </reaction>
</comment>
<dbReference type="GeneID" id="79839251"/>
<proteinExistence type="inferred from homology"/>